<organism evidence="3 4">
    <name type="scientific">Mya arenaria</name>
    <name type="common">Soft-shell clam</name>
    <dbReference type="NCBI Taxonomy" id="6604"/>
    <lineage>
        <taxon>Eukaryota</taxon>
        <taxon>Metazoa</taxon>
        <taxon>Spiralia</taxon>
        <taxon>Lophotrochozoa</taxon>
        <taxon>Mollusca</taxon>
        <taxon>Bivalvia</taxon>
        <taxon>Autobranchia</taxon>
        <taxon>Heteroconchia</taxon>
        <taxon>Euheterodonta</taxon>
        <taxon>Imparidentia</taxon>
        <taxon>Neoheterodontei</taxon>
        <taxon>Myida</taxon>
        <taxon>Myoidea</taxon>
        <taxon>Myidae</taxon>
        <taxon>Mya</taxon>
    </lineage>
</organism>
<reference evidence="3" key="1">
    <citation type="submission" date="2022-11" db="EMBL/GenBank/DDBJ databases">
        <title>Centuries of genome instability and evolution in soft-shell clam transmissible cancer (bioRxiv).</title>
        <authorList>
            <person name="Hart S.F.M."/>
            <person name="Yonemitsu M.A."/>
            <person name="Giersch R.M."/>
            <person name="Beal B.F."/>
            <person name="Arriagada G."/>
            <person name="Davis B.W."/>
            <person name="Ostrander E.A."/>
            <person name="Goff S.P."/>
            <person name="Metzger M.J."/>
        </authorList>
    </citation>
    <scope>NUCLEOTIDE SEQUENCE</scope>
    <source>
        <strain evidence="3">MELC-2E11</strain>
        <tissue evidence="3">Siphon/mantle</tissue>
    </source>
</reference>
<dbReference type="Gene3D" id="1.10.533.10">
    <property type="entry name" value="Death Domain, Fas"/>
    <property type="match status" value="2"/>
</dbReference>
<feature type="domain" description="CARD" evidence="2">
    <location>
        <begin position="381"/>
        <end position="471"/>
    </location>
</feature>
<keyword evidence="4" id="KW-1185">Reference proteome</keyword>
<evidence type="ECO:0000313" key="4">
    <source>
        <dbReference type="Proteomes" id="UP001164746"/>
    </source>
</evidence>
<feature type="region of interest" description="Disordered" evidence="1">
    <location>
        <begin position="1"/>
        <end position="30"/>
    </location>
</feature>
<evidence type="ECO:0000256" key="1">
    <source>
        <dbReference type="SAM" id="MobiDB-lite"/>
    </source>
</evidence>
<accession>A0ABY7F904</accession>
<proteinExistence type="predicted"/>
<protein>
    <recommendedName>
        <fullName evidence="2">CARD domain-containing protein</fullName>
    </recommendedName>
</protein>
<name>A0ABY7F904_MYAAR</name>
<dbReference type="EMBL" id="CP111020">
    <property type="protein sequence ID" value="WAR15776.1"/>
    <property type="molecule type" value="Genomic_DNA"/>
</dbReference>
<dbReference type="InterPro" id="IPR001315">
    <property type="entry name" value="CARD"/>
</dbReference>
<gene>
    <name evidence="3" type="ORF">MAR_005881</name>
</gene>
<dbReference type="InterPro" id="IPR011029">
    <property type="entry name" value="DEATH-like_dom_sf"/>
</dbReference>
<dbReference type="Proteomes" id="UP001164746">
    <property type="component" value="Chromosome 9"/>
</dbReference>
<sequence length="594" mass="67729">MASLPPKSGAKKVKMVESTGELDDDSGISPENEERIRKNFLYLREELAVEDLKTIVDFFIERDHVESDFFEEISSKARRHQVDAVVLKMFRLPIDTFDDFVRAIESDSQKHYLSQTLKFGGQGHVLQYSNLSKETKLQRILEHHQLMVTHVDPDQVAPYLFAFGGCSHDQYEAITSTSKTAREKCEELFNVISRCPESNYDIYVTALKERKYLILLYDLQTGRTSRVGTEEASCSPGQETQRKIVQSKNVTDESAIQAQIQDSSRIEITLKLGMRNKNTDGKLARAIEEFLGNLNEELVDAELLVVKVKTGSIILTIDFIGGAKYNVLVRSKGISGIVQSLLEALLKIEKFSVLLPSSQILCGVYVRPVTADEESKANAGMYTDCRDLLEKNREFLKEELDALAFTQALLIKEVLTQTEVEMIVLSETSRSRRMERLLDLLLRKDLRALNVFFDEIRKTQSDFVTNHLWPDIVTIRIANDVRRFYHELASEICLPILIPYMASSLLKDHLKDLVERYSDNAKLAKLAVQFVIGRNEADIVRFVHTLRENCMMPSFLEEIALQEDDDEGVDTDAQLQQMRVASYLGKFLIEKDSD</sequence>
<dbReference type="PROSITE" id="PS50209">
    <property type="entry name" value="CARD"/>
    <property type="match status" value="1"/>
</dbReference>
<evidence type="ECO:0000313" key="3">
    <source>
        <dbReference type="EMBL" id="WAR15776.1"/>
    </source>
</evidence>
<evidence type="ECO:0000259" key="2">
    <source>
        <dbReference type="PROSITE" id="PS50209"/>
    </source>
</evidence>
<dbReference type="Pfam" id="PF00619">
    <property type="entry name" value="CARD"/>
    <property type="match status" value="1"/>
</dbReference>
<dbReference type="SUPFAM" id="SSF47986">
    <property type="entry name" value="DEATH domain"/>
    <property type="match status" value="2"/>
</dbReference>